<evidence type="ECO:0000313" key="2">
    <source>
        <dbReference type="Proteomes" id="UP000054248"/>
    </source>
</evidence>
<dbReference type="Gene3D" id="3.20.20.300">
    <property type="entry name" value="Glycoside hydrolase, family 3, N-terminal domain"/>
    <property type="match status" value="1"/>
</dbReference>
<dbReference type="AlphaFoldDB" id="A0A0C3L0L5"/>
<reference evidence="2" key="2">
    <citation type="submission" date="2015-01" db="EMBL/GenBank/DDBJ databases">
        <title>Evolutionary Origins and Diversification of the Mycorrhizal Mutualists.</title>
        <authorList>
            <consortium name="DOE Joint Genome Institute"/>
            <consortium name="Mycorrhizal Genomics Consortium"/>
            <person name="Kohler A."/>
            <person name="Kuo A."/>
            <person name="Nagy L.G."/>
            <person name="Floudas D."/>
            <person name="Copeland A."/>
            <person name="Barry K.W."/>
            <person name="Cichocki N."/>
            <person name="Veneault-Fourrey C."/>
            <person name="LaButti K."/>
            <person name="Lindquist E.A."/>
            <person name="Lipzen A."/>
            <person name="Lundell T."/>
            <person name="Morin E."/>
            <person name="Murat C."/>
            <person name="Riley R."/>
            <person name="Ohm R."/>
            <person name="Sun H."/>
            <person name="Tunlid A."/>
            <person name="Henrissat B."/>
            <person name="Grigoriev I.V."/>
            <person name="Hibbett D.S."/>
            <person name="Martin F."/>
        </authorList>
    </citation>
    <scope>NUCLEOTIDE SEQUENCE [LARGE SCALE GENOMIC DNA]</scope>
    <source>
        <strain evidence="2">MUT 4182</strain>
    </source>
</reference>
<proteinExistence type="predicted"/>
<reference evidence="1 2" key="1">
    <citation type="submission" date="2014-04" db="EMBL/GenBank/DDBJ databases">
        <authorList>
            <consortium name="DOE Joint Genome Institute"/>
            <person name="Kuo A."/>
            <person name="Girlanda M."/>
            <person name="Perotto S."/>
            <person name="Kohler A."/>
            <person name="Nagy L.G."/>
            <person name="Floudas D."/>
            <person name="Copeland A."/>
            <person name="Barry K.W."/>
            <person name="Cichocki N."/>
            <person name="Veneault-Fourrey C."/>
            <person name="LaButti K."/>
            <person name="Lindquist E.A."/>
            <person name="Lipzen A."/>
            <person name="Lundell T."/>
            <person name="Morin E."/>
            <person name="Murat C."/>
            <person name="Sun H."/>
            <person name="Tunlid A."/>
            <person name="Henrissat B."/>
            <person name="Grigoriev I.V."/>
            <person name="Hibbett D.S."/>
            <person name="Martin F."/>
            <person name="Nordberg H.P."/>
            <person name="Cantor M.N."/>
            <person name="Hua S.X."/>
        </authorList>
    </citation>
    <scope>NUCLEOTIDE SEQUENCE [LARGE SCALE GENOMIC DNA]</scope>
    <source>
        <strain evidence="1 2">MUT 4182</strain>
    </source>
</reference>
<keyword evidence="2" id="KW-1185">Reference proteome</keyword>
<evidence type="ECO:0000313" key="1">
    <source>
        <dbReference type="EMBL" id="KIO15307.1"/>
    </source>
</evidence>
<dbReference type="GO" id="GO:0004553">
    <property type="term" value="F:hydrolase activity, hydrolyzing O-glycosyl compounds"/>
    <property type="evidence" value="ECO:0007669"/>
    <property type="project" value="InterPro"/>
</dbReference>
<keyword evidence="1" id="KW-0378">Hydrolase</keyword>
<dbReference type="EMBL" id="KN824237">
    <property type="protein sequence ID" value="KIO15307.1"/>
    <property type="molecule type" value="Genomic_DNA"/>
</dbReference>
<accession>A0A0C3L0L5</accession>
<dbReference type="STRING" id="1051891.A0A0C3L0L5"/>
<dbReference type="InterPro" id="IPR036962">
    <property type="entry name" value="Glyco_hydro_3_N_sf"/>
</dbReference>
<gene>
    <name evidence="1" type="ORF">M407DRAFT_35151</name>
</gene>
<organism evidence="1 2">
    <name type="scientific">Tulasnella calospora MUT 4182</name>
    <dbReference type="NCBI Taxonomy" id="1051891"/>
    <lineage>
        <taxon>Eukaryota</taxon>
        <taxon>Fungi</taxon>
        <taxon>Dikarya</taxon>
        <taxon>Basidiomycota</taxon>
        <taxon>Agaricomycotina</taxon>
        <taxon>Agaricomycetes</taxon>
        <taxon>Cantharellales</taxon>
        <taxon>Tulasnellaceae</taxon>
        <taxon>Tulasnella</taxon>
    </lineage>
</organism>
<name>A0A0C3L0L5_9AGAM</name>
<dbReference type="Proteomes" id="UP000054248">
    <property type="component" value="Unassembled WGS sequence"/>
</dbReference>
<dbReference type="GO" id="GO:0005975">
    <property type="term" value="P:carbohydrate metabolic process"/>
    <property type="evidence" value="ECO:0007669"/>
    <property type="project" value="InterPro"/>
</dbReference>
<dbReference type="OrthoDB" id="2668093at2759"/>
<protein>
    <submittedName>
        <fullName evidence="1">Glycoside hydrolase family 3 protein</fullName>
    </submittedName>
</protein>
<sequence>MTAASFADADIQEVIDKLTTEETISLISGVGLWSTAAVPRLGIPSIKVTDGTESSPSSSIPTL</sequence>
<dbReference type="HOGENOM" id="CLU_208074_0_0_1"/>